<gene>
    <name evidence="6" type="primary">azoR</name>
    <name evidence="8" type="ORF">GCM10025791_15670</name>
</gene>
<comment type="cofactor">
    <cofactor evidence="6">
        <name>FMN</name>
        <dbReference type="ChEBI" id="CHEBI:58210"/>
    </cofactor>
    <text evidence="6">Binds 1 FMN per subunit.</text>
</comment>
<comment type="similarity">
    <text evidence="6">Belongs to the azoreductase type 1 family.</text>
</comment>
<dbReference type="GO" id="GO:0016655">
    <property type="term" value="F:oxidoreductase activity, acting on NAD(P)H, quinone or similar compound as acceptor"/>
    <property type="evidence" value="ECO:0007669"/>
    <property type="project" value="InterPro"/>
</dbReference>
<keyword evidence="9" id="KW-1185">Reference proteome</keyword>
<comment type="subunit">
    <text evidence="6">Homodimer.</text>
</comment>
<evidence type="ECO:0000256" key="2">
    <source>
        <dbReference type="ARBA" id="ARBA00022643"/>
    </source>
</evidence>
<evidence type="ECO:0000256" key="6">
    <source>
        <dbReference type="HAMAP-Rule" id="MF_01216"/>
    </source>
</evidence>
<reference evidence="9" key="1">
    <citation type="journal article" date="2019" name="Int. J. Syst. Evol. Microbiol.">
        <title>The Global Catalogue of Microorganisms (GCM) 10K type strain sequencing project: providing services to taxonomists for standard genome sequencing and annotation.</title>
        <authorList>
            <consortium name="The Broad Institute Genomics Platform"/>
            <consortium name="The Broad Institute Genome Sequencing Center for Infectious Disease"/>
            <person name="Wu L."/>
            <person name="Ma J."/>
        </authorList>
    </citation>
    <scope>NUCLEOTIDE SEQUENCE [LARGE SCALE GENOMIC DNA]</scope>
    <source>
        <strain evidence="9">JCM 19134</strain>
    </source>
</reference>
<accession>A0AAV3U097</accession>
<dbReference type="GO" id="GO:0009055">
    <property type="term" value="F:electron transfer activity"/>
    <property type="evidence" value="ECO:0007669"/>
    <property type="project" value="UniProtKB-UniRule"/>
</dbReference>
<dbReference type="GO" id="GO:0016652">
    <property type="term" value="F:oxidoreductase activity, acting on NAD(P)H as acceptor"/>
    <property type="evidence" value="ECO:0007669"/>
    <property type="project" value="UniProtKB-UniRule"/>
</dbReference>
<dbReference type="EMBL" id="BAABLX010000009">
    <property type="protein sequence ID" value="GAA4938493.1"/>
    <property type="molecule type" value="Genomic_DNA"/>
</dbReference>
<dbReference type="PANTHER" id="PTHR43741">
    <property type="entry name" value="FMN-DEPENDENT NADH-AZOREDUCTASE 1"/>
    <property type="match status" value="1"/>
</dbReference>
<keyword evidence="1 6" id="KW-0285">Flavoprotein</keyword>
<feature type="binding site" evidence="6">
    <location>
        <begin position="16"/>
        <end position="18"/>
    </location>
    <ligand>
        <name>FMN</name>
        <dbReference type="ChEBI" id="CHEBI:58210"/>
    </ligand>
</feature>
<keyword evidence="4 6" id="KW-0520">NAD</keyword>
<evidence type="ECO:0000256" key="5">
    <source>
        <dbReference type="ARBA" id="ARBA00048542"/>
    </source>
</evidence>
<dbReference type="PANTHER" id="PTHR43741:SF2">
    <property type="entry name" value="FMN-DEPENDENT NADH:QUINONE OXIDOREDUCTASE"/>
    <property type="match status" value="1"/>
</dbReference>
<dbReference type="SUPFAM" id="SSF52218">
    <property type="entry name" value="Flavoproteins"/>
    <property type="match status" value="1"/>
</dbReference>
<comment type="caution">
    <text evidence="6">Lacks conserved residue(s) required for the propagation of feature annotation.</text>
</comment>
<feature type="binding site" evidence="6">
    <location>
        <begin position="95"/>
        <end position="98"/>
    </location>
    <ligand>
        <name>FMN</name>
        <dbReference type="ChEBI" id="CHEBI:58210"/>
    </ligand>
</feature>
<dbReference type="RefSeq" id="WP_345419703.1">
    <property type="nucleotide sequence ID" value="NZ_AP031496.1"/>
</dbReference>
<comment type="catalytic activity">
    <reaction evidence="6">
        <text>2 a quinone + NADH + H(+) = 2 a 1,4-benzosemiquinone + NAD(+)</text>
        <dbReference type="Rhea" id="RHEA:65952"/>
        <dbReference type="ChEBI" id="CHEBI:15378"/>
        <dbReference type="ChEBI" id="CHEBI:57540"/>
        <dbReference type="ChEBI" id="CHEBI:57945"/>
        <dbReference type="ChEBI" id="CHEBI:132124"/>
        <dbReference type="ChEBI" id="CHEBI:134225"/>
    </reaction>
</comment>
<evidence type="ECO:0000259" key="7">
    <source>
        <dbReference type="Pfam" id="PF02525"/>
    </source>
</evidence>
<dbReference type="InterPro" id="IPR003680">
    <property type="entry name" value="Flavodoxin_fold"/>
</dbReference>
<comment type="caution">
    <text evidence="8">The sequence shown here is derived from an EMBL/GenBank/DDBJ whole genome shotgun (WGS) entry which is preliminary data.</text>
</comment>
<dbReference type="HAMAP" id="MF_01216">
    <property type="entry name" value="Azoreductase_type1"/>
    <property type="match status" value="1"/>
</dbReference>
<evidence type="ECO:0000256" key="4">
    <source>
        <dbReference type="ARBA" id="ARBA00023027"/>
    </source>
</evidence>
<keyword evidence="3 6" id="KW-0560">Oxidoreductase</keyword>
<dbReference type="Proteomes" id="UP001409585">
    <property type="component" value="Unassembled WGS sequence"/>
</dbReference>
<dbReference type="EC" id="1.6.5.-" evidence="6"/>
<dbReference type="GO" id="GO:0010181">
    <property type="term" value="F:FMN binding"/>
    <property type="evidence" value="ECO:0007669"/>
    <property type="project" value="UniProtKB-UniRule"/>
</dbReference>
<protein>
    <recommendedName>
        <fullName evidence="6">FMN dependent NADH:quinone oxidoreductase</fullName>
        <ecNumber evidence="6">1.6.5.-</ecNumber>
    </recommendedName>
    <alternativeName>
        <fullName evidence="6">Azo-dye reductase</fullName>
    </alternativeName>
    <alternativeName>
        <fullName evidence="6">FMN-dependent NADH-azo compound oxidoreductase</fullName>
    </alternativeName>
    <alternativeName>
        <fullName evidence="6">FMN-dependent NADH-azoreductase</fullName>
        <ecNumber evidence="6">1.7.1.17</ecNumber>
    </alternativeName>
</protein>
<dbReference type="InterPro" id="IPR023048">
    <property type="entry name" value="NADH:quinone_OxRdtase_FMN_depd"/>
</dbReference>
<keyword evidence="2 6" id="KW-0288">FMN</keyword>
<comment type="function">
    <text evidence="6">Also exhibits azoreductase activity. Catalyzes the reductive cleavage of the azo bond in aromatic azo compounds to the corresponding amines.</text>
</comment>
<dbReference type="EC" id="1.7.1.17" evidence="6"/>
<sequence length="201" mass="21754">MKNVLLVTSSLLGDNSTSTNLSNALLDKLSQSQEIKIQLRDLAETNLPHLTQVEMGAWATPAEERSQEQANLAAVSDGLIDELKQADAIIFAVPMYNFGIPSSLKAYFDRVARAGVTFKYTEQGSVGLLESKPVAVVCARGGFYQGTDADSQTPYLKSMLGFIGYNQLSFVFAEGLATPERDNGLAKAQEQIENLSKTLLA</sequence>
<comment type="function">
    <text evidence="6">Quinone reductase that provides resistance to thiol-specific stress caused by electrophilic quinones.</text>
</comment>
<evidence type="ECO:0000256" key="3">
    <source>
        <dbReference type="ARBA" id="ARBA00023002"/>
    </source>
</evidence>
<dbReference type="Pfam" id="PF02525">
    <property type="entry name" value="Flavodoxin_2"/>
    <property type="match status" value="1"/>
</dbReference>
<name>A0AAV3U097_9ALTE</name>
<proteinExistence type="inferred from homology"/>
<organism evidence="8 9">
    <name type="scientific">Halioxenophilus aromaticivorans</name>
    <dbReference type="NCBI Taxonomy" id="1306992"/>
    <lineage>
        <taxon>Bacteria</taxon>
        <taxon>Pseudomonadati</taxon>
        <taxon>Pseudomonadota</taxon>
        <taxon>Gammaproteobacteria</taxon>
        <taxon>Alteromonadales</taxon>
        <taxon>Alteromonadaceae</taxon>
        <taxon>Halioxenophilus</taxon>
    </lineage>
</organism>
<feature type="binding site" evidence="6">
    <location>
        <position position="10"/>
    </location>
    <ligand>
        <name>FMN</name>
        <dbReference type="ChEBI" id="CHEBI:58210"/>
    </ligand>
</feature>
<dbReference type="Gene3D" id="3.40.50.360">
    <property type="match status" value="1"/>
</dbReference>
<feature type="domain" description="Flavodoxin-like fold" evidence="7">
    <location>
        <begin position="2"/>
        <end position="194"/>
    </location>
</feature>
<evidence type="ECO:0000313" key="9">
    <source>
        <dbReference type="Proteomes" id="UP001409585"/>
    </source>
</evidence>
<evidence type="ECO:0000256" key="1">
    <source>
        <dbReference type="ARBA" id="ARBA00022630"/>
    </source>
</evidence>
<comment type="catalytic activity">
    <reaction evidence="5">
        <text>N,N-dimethyl-1,4-phenylenediamine + anthranilate + 2 NAD(+) = 2-(4-dimethylaminophenyl)diazenylbenzoate + 2 NADH + 2 H(+)</text>
        <dbReference type="Rhea" id="RHEA:55872"/>
        <dbReference type="ChEBI" id="CHEBI:15378"/>
        <dbReference type="ChEBI" id="CHEBI:15783"/>
        <dbReference type="ChEBI" id="CHEBI:16567"/>
        <dbReference type="ChEBI" id="CHEBI:57540"/>
        <dbReference type="ChEBI" id="CHEBI:57945"/>
        <dbReference type="ChEBI" id="CHEBI:71579"/>
        <dbReference type="EC" id="1.7.1.17"/>
    </reaction>
    <physiologicalReaction direction="right-to-left" evidence="5">
        <dbReference type="Rhea" id="RHEA:55874"/>
    </physiologicalReaction>
</comment>
<dbReference type="AlphaFoldDB" id="A0AAV3U097"/>
<dbReference type="InterPro" id="IPR029039">
    <property type="entry name" value="Flavoprotein-like_sf"/>
</dbReference>
<dbReference type="InterPro" id="IPR050104">
    <property type="entry name" value="FMN-dep_NADH:Q_OxRdtase_AzoR1"/>
</dbReference>
<evidence type="ECO:0000313" key="8">
    <source>
        <dbReference type="EMBL" id="GAA4938493.1"/>
    </source>
</evidence>